<evidence type="ECO:0000313" key="2">
    <source>
        <dbReference type="Proteomes" id="UP000239757"/>
    </source>
</evidence>
<dbReference type="EMBL" id="KZ665386">
    <property type="protein sequence ID" value="PPS00007.1"/>
    <property type="molecule type" value="Genomic_DNA"/>
</dbReference>
<evidence type="ECO:0000313" key="1">
    <source>
        <dbReference type="EMBL" id="PPS00007.1"/>
    </source>
</evidence>
<sequence length="113" mass="12858">MRGSKGRKEFTERNVKRLCRGVANCVREGSENGIMVHKSRYARNFSYYCCFRALVLSTQGVFVVMRVRLRGEEKRGGGGVLFNHLAKRIRCMLAGFSVNACYIYCVRIPNGLL</sequence>
<proteinExistence type="predicted"/>
<dbReference type="AlphaFoldDB" id="A0A2P5X9K7"/>
<dbReference type="Proteomes" id="UP000239757">
    <property type="component" value="Unassembled WGS sequence"/>
</dbReference>
<protein>
    <submittedName>
        <fullName evidence="1">Uncharacterized protein</fullName>
    </submittedName>
</protein>
<name>A0A2P5X9K7_GOSBA</name>
<gene>
    <name evidence="1" type="ORF">GOBAR_AA20674</name>
</gene>
<accession>A0A2P5X9K7</accession>
<organism evidence="1 2">
    <name type="scientific">Gossypium barbadense</name>
    <name type="common">Sea Island cotton</name>
    <name type="synonym">Hibiscus barbadensis</name>
    <dbReference type="NCBI Taxonomy" id="3634"/>
    <lineage>
        <taxon>Eukaryota</taxon>
        <taxon>Viridiplantae</taxon>
        <taxon>Streptophyta</taxon>
        <taxon>Embryophyta</taxon>
        <taxon>Tracheophyta</taxon>
        <taxon>Spermatophyta</taxon>
        <taxon>Magnoliopsida</taxon>
        <taxon>eudicotyledons</taxon>
        <taxon>Gunneridae</taxon>
        <taxon>Pentapetalae</taxon>
        <taxon>rosids</taxon>
        <taxon>malvids</taxon>
        <taxon>Malvales</taxon>
        <taxon>Malvaceae</taxon>
        <taxon>Malvoideae</taxon>
        <taxon>Gossypium</taxon>
    </lineage>
</organism>
<reference evidence="1 2" key="1">
    <citation type="submission" date="2015-01" db="EMBL/GenBank/DDBJ databases">
        <title>Genome of allotetraploid Gossypium barbadense reveals genomic plasticity and fiber elongation in cotton evolution.</title>
        <authorList>
            <person name="Chen X."/>
            <person name="Liu X."/>
            <person name="Zhao B."/>
            <person name="Zheng H."/>
            <person name="Hu Y."/>
            <person name="Lu G."/>
            <person name="Yang C."/>
            <person name="Chen J."/>
            <person name="Shan C."/>
            <person name="Zhang L."/>
            <person name="Zhou Y."/>
            <person name="Wang L."/>
            <person name="Guo W."/>
            <person name="Bai Y."/>
            <person name="Ruan J."/>
            <person name="Shangguan X."/>
            <person name="Mao Y."/>
            <person name="Jiang J."/>
            <person name="Zhu Y."/>
            <person name="Lei J."/>
            <person name="Kang H."/>
            <person name="Chen S."/>
            <person name="He X."/>
            <person name="Wang R."/>
            <person name="Wang Y."/>
            <person name="Chen J."/>
            <person name="Wang L."/>
            <person name="Yu S."/>
            <person name="Wang B."/>
            <person name="Wei J."/>
            <person name="Song S."/>
            <person name="Lu X."/>
            <person name="Gao Z."/>
            <person name="Gu W."/>
            <person name="Deng X."/>
            <person name="Ma D."/>
            <person name="Wang S."/>
            <person name="Liang W."/>
            <person name="Fang L."/>
            <person name="Cai C."/>
            <person name="Zhu X."/>
            <person name="Zhou B."/>
            <person name="Zhang Y."/>
            <person name="Chen Z."/>
            <person name="Xu S."/>
            <person name="Zhu R."/>
            <person name="Wang S."/>
            <person name="Zhang T."/>
            <person name="Zhao G."/>
        </authorList>
    </citation>
    <scope>NUCLEOTIDE SEQUENCE [LARGE SCALE GENOMIC DNA]</scope>
    <source>
        <strain evidence="2">cv. Xinhai21</strain>
        <tissue evidence="1">Leaf</tissue>
    </source>
</reference>